<feature type="domain" description="FHA" evidence="4">
    <location>
        <begin position="64"/>
        <end position="114"/>
    </location>
</feature>
<evidence type="ECO:0000256" key="1">
    <source>
        <dbReference type="ARBA" id="ARBA00022574"/>
    </source>
</evidence>
<dbReference type="Pfam" id="PF00400">
    <property type="entry name" value="WD40"/>
    <property type="match status" value="1"/>
</dbReference>
<dbReference type="SMART" id="SM00320">
    <property type="entry name" value="WD40"/>
    <property type="match status" value="6"/>
</dbReference>
<keyword evidence="1 3" id="KW-0853">WD repeat</keyword>
<name>A0A7S4EX79_CHRCT</name>
<dbReference type="PROSITE" id="PS50082">
    <property type="entry name" value="WD_REPEATS_2"/>
    <property type="match status" value="1"/>
</dbReference>
<dbReference type="InterPro" id="IPR050505">
    <property type="entry name" value="WDR55/POC1"/>
</dbReference>
<dbReference type="InterPro" id="IPR001680">
    <property type="entry name" value="WD40_rpt"/>
</dbReference>
<evidence type="ECO:0000313" key="5">
    <source>
        <dbReference type="EMBL" id="CAE0758306.1"/>
    </source>
</evidence>
<keyword evidence="2" id="KW-0677">Repeat</keyword>
<reference evidence="5" key="1">
    <citation type="submission" date="2021-01" db="EMBL/GenBank/DDBJ databases">
        <authorList>
            <person name="Corre E."/>
            <person name="Pelletier E."/>
            <person name="Niang G."/>
            <person name="Scheremetjew M."/>
            <person name="Finn R."/>
            <person name="Kale V."/>
            <person name="Holt S."/>
            <person name="Cochrane G."/>
            <person name="Meng A."/>
            <person name="Brown T."/>
            <person name="Cohen L."/>
        </authorList>
    </citation>
    <scope>NUCLEOTIDE SEQUENCE</scope>
    <source>
        <strain evidence="5">CCMP645</strain>
    </source>
</reference>
<evidence type="ECO:0000259" key="4">
    <source>
        <dbReference type="PROSITE" id="PS50006"/>
    </source>
</evidence>
<dbReference type="InterPro" id="IPR008984">
    <property type="entry name" value="SMAD_FHA_dom_sf"/>
</dbReference>
<evidence type="ECO:0000256" key="2">
    <source>
        <dbReference type="ARBA" id="ARBA00022737"/>
    </source>
</evidence>
<dbReference type="EMBL" id="HBIZ01017494">
    <property type="protein sequence ID" value="CAE0758306.1"/>
    <property type="molecule type" value="Transcribed_RNA"/>
</dbReference>
<organism evidence="5">
    <name type="scientific">Chrysotila carterae</name>
    <name type="common">Marine alga</name>
    <name type="synonym">Syracosphaera carterae</name>
    <dbReference type="NCBI Taxonomy" id="13221"/>
    <lineage>
        <taxon>Eukaryota</taxon>
        <taxon>Haptista</taxon>
        <taxon>Haptophyta</taxon>
        <taxon>Prymnesiophyceae</taxon>
        <taxon>Isochrysidales</taxon>
        <taxon>Isochrysidaceae</taxon>
        <taxon>Chrysotila</taxon>
    </lineage>
</organism>
<dbReference type="InterPro" id="IPR036322">
    <property type="entry name" value="WD40_repeat_dom_sf"/>
</dbReference>
<dbReference type="InterPro" id="IPR000253">
    <property type="entry name" value="FHA_dom"/>
</dbReference>
<dbReference type="SUPFAM" id="SSF49879">
    <property type="entry name" value="SMAD/FHA domain"/>
    <property type="match status" value="1"/>
</dbReference>
<dbReference type="Gene3D" id="2.130.10.10">
    <property type="entry name" value="YVTN repeat-like/Quinoprotein amine dehydrogenase"/>
    <property type="match status" value="2"/>
</dbReference>
<dbReference type="CDD" id="cd00060">
    <property type="entry name" value="FHA"/>
    <property type="match status" value="1"/>
</dbReference>
<feature type="repeat" description="WD" evidence="3">
    <location>
        <begin position="228"/>
        <end position="259"/>
    </location>
</feature>
<dbReference type="PROSITE" id="PS50294">
    <property type="entry name" value="WD_REPEATS_REGION"/>
    <property type="match status" value="1"/>
</dbReference>
<dbReference type="SUPFAM" id="SSF50978">
    <property type="entry name" value="WD40 repeat-like"/>
    <property type="match status" value="1"/>
</dbReference>
<dbReference type="SMART" id="SM00240">
    <property type="entry name" value="FHA"/>
    <property type="match status" value="1"/>
</dbReference>
<gene>
    <name evidence="5" type="ORF">PCAR00345_LOCUS10900</name>
</gene>
<dbReference type="InterPro" id="IPR015943">
    <property type="entry name" value="WD40/YVTN_repeat-like_dom_sf"/>
</dbReference>
<dbReference type="AlphaFoldDB" id="A0A7S4EX79"/>
<proteinExistence type="predicted"/>
<dbReference type="Gene3D" id="2.60.200.20">
    <property type="match status" value="1"/>
</dbReference>
<dbReference type="PANTHER" id="PTHR44019:SF8">
    <property type="entry name" value="POC1 CENTRIOLAR PROTEIN HOMOLOG"/>
    <property type="match status" value="1"/>
</dbReference>
<protein>
    <recommendedName>
        <fullName evidence="4">FHA domain-containing protein</fullName>
    </recommendedName>
</protein>
<accession>A0A7S4EX79</accession>
<dbReference type="Pfam" id="PF00498">
    <property type="entry name" value="FHA"/>
    <property type="match status" value="1"/>
</dbReference>
<evidence type="ECO:0000256" key="3">
    <source>
        <dbReference type="PROSITE-ProRule" id="PRU00221"/>
    </source>
</evidence>
<dbReference type="PANTHER" id="PTHR44019">
    <property type="entry name" value="WD REPEAT-CONTAINING PROTEIN 55"/>
    <property type="match status" value="1"/>
</dbReference>
<sequence length="568" mass="60588">MLPTCAPTSFKDGAKNMASYGDEQHRAGRMRLAHEARSNLEPMIKVSGGGVAALLDLADPTATLKVGRHPTRNDLVLSSLEISKRHCLIFCKDGQLYLRDENSRHGTWLNGARLLRANSPAQISPLDQIELGKVRPVQLTLEPCCATKPWQAILTRPGLISALSDDLVRAVAEWCELPTLLALRACDRRLRDLARETIHHPAWRGRGDNAELLRMAMWKEGDYTIRALRGHTKRVHSVVVGASGELIASGGADGTARLWRRSGECARTFALNSEVLDVALCDSEQRLATATVAGAVALFDSIDDARRQPCSWQAHRGACCGVAWVPGHSDALLTCGARDALCLWRHLDASDDASRRDTPSPIISIGCDLDGPPTLAQASAHARGADCLAVGRSHALTGGGDGVRVWEMQSLSPTRFLTKQSANAVAIDGNLAVAEGELEGSATHVVRCWDLRDNQPACSLGGRVLVQGFVGCASDGASGSSDALNDETAARSRALSLDGATLASGGVNGIVLLWDLRMRKVFARLPGGASPVCAVALQPGHMATAALSGSVHYREQSQLVLRSAEPHV</sequence>
<dbReference type="PROSITE" id="PS50006">
    <property type="entry name" value="FHA_DOMAIN"/>
    <property type="match status" value="1"/>
</dbReference>